<dbReference type="Proteomes" id="UP000290433">
    <property type="component" value="Unassembled WGS sequence"/>
</dbReference>
<dbReference type="InterPro" id="IPR011704">
    <property type="entry name" value="ATPase_dyneun-rel_AAA"/>
</dbReference>
<protein>
    <submittedName>
        <fullName evidence="2">Putative GTPase subunit of restriction endonuclease</fullName>
    </submittedName>
</protein>
<reference evidence="2 3" key="1">
    <citation type="submission" date="2014-12" db="EMBL/GenBank/DDBJ databases">
        <title>Genome sequence of Flavobacterium anhuiense RCM74.</title>
        <authorList>
            <person name="Kim J.F."/>
            <person name="Song J.Y."/>
            <person name="Kwak M.-J."/>
            <person name="Lee S.-W."/>
        </authorList>
    </citation>
    <scope>NUCLEOTIDE SEQUENCE [LARGE SCALE GENOMIC DNA]</scope>
    <source>
        <strain evidence="2 3">RCM74</strain>
    </source>
</reference>
<dbReference type="EMBL" id="JUIV01000005">
    <property type="protein sequence ID" value="RYJ38976.1"/>
    <property type="molecule type" value="Genomic_DNA"/>
</dbReference>
<dbReference type="Gene3D" id="3.40.50.300">
    <property type="entry name" value="P-loop containing nucleotide triphosphate hydrolases"/>
    <property type="match status" value="1"/>
</dbReference>
<dbReference type="PANTHER" id="PTHR37291">
    <property type="entry name" value="5-METHYLCYTOSINE-SPECIFIC RESTRICTION ENZYME B"/>
    <property type="match status" value="1"/>
</dbReference>
<dbReference type="AlphaFoldDB" id="A0A444VZS1"/>
<keyword evidence="2" id="KW-0255">Endonuclease</keyword>
<proteinExistence type="predicted"/>
<evidence type="ECO:0000313" key="3">
    <source>
        <dbReference type="Proteomes" id="UP000290433"/>
    </source>
</evidence>
<feature type="domain" description="ATPase dynein-related AAA" evidence="1">
    <location>
        <begin position="424"/>
        <end position="581"/>
    </location>
</feature>
<dbReference type="SUPFAM" id="SSF52540">
    <property type="entry name" value="P-loop containing nucleoside triphosphate hydrolases"/>
    <property type="match status" value="1"/>
</dbReference>
<evidence type="ECO:0000259" key="1">
    <source>
        <dbReference type="Pfam" id="PF07728"/>
    </source>
</evidence>
<gene>
    <name evidence="2" type="ORF">NU08_1814</name>
</gene>
<evidence type="ECO:0000313" key="2">
    <source>
        <dbReference type="EMBL" id="RYJ38976.1"/>
    </source>
</evidence>
<dbReference type="GO" id="GO:0016887">
    <property type="term" value="F:ATP hydrolysis activity"/>
    <property type="evidence" value="ECO:0007669"/>
    <property type="project" value="InterPro"/>
</dbReference>
<sequence length="731" mass="85205">MDVNSGFQNVKSNSKEGLIDFPKELDINISIEGLLIDEVLQKNKNYKRKSLKSNNVSRIEKIKKEINDNGIFKFTSFFTYHDTLFNKRVYQKKDGKSKLNVVDLNDNESIFKVSMSPKDIDDKAFTYFNDNYLIIVHSQTKAKGVSSQTQGETFEKEMKIGDYFYMCRGNSNLEVIGRITSDATYCEYEDYGDDGWLQRSYEIISEAIKEEPYNDDKKWWTPNDNSTCIIIPTKEVKEANAKLFIPYFDTQFELKNNIMTSTNINKIMSENLNQILYGPPGTGKTHKLKHDFCSQFIENSKAISKEEFLIEKISKLTWWQVIALTLYVENKLMSVPQIKEHQFIKIKLNASNTESIDQTLWGQLSQHTIKESKTVDYTKRTDPLIFNKFSNSLWKIIPEKKELITDICELGNEIKNFKNKRETKNNFEFVTFHQSFTYEDFIEGIKPRLNEENQENSDLSYFVRDGIFYKCCDEAAKLAGFSSLSDCILNYTKDQRREKFSGASPFGLFIDEINRGNVSSIFGELITLIESEKRLTQDEIIVKLPYSERYFSVPPNLFIIGTMNTADRSIEALDTALRRRFCFEEMPPLYDLKDLQNNIYGYSASDILQTINLRIEKLLDKDHKIGHSYLLNKNENSIIESFYKNIIPLLQEYFFGDYNKLGLVLGKGFVHLQEEKASTNIFADFYDAPDDFDNKNIYEIIDYRKDKEIIFKDKHGEIMSFEKALKILMNK</sequence>
<organism evidence="2 3">
    <name type="scientific">Flavobacterium anhuiense</name>
    <dbReference type="NCBI Taxonomy" id="459526"/>
    <lineage>
        <taxon>Bacteria</taxon>
        <taxon>Pseudomonadati</taxon>
        <taxon>Bacteroidota</taxon>
        <taxon>Flavobacteriia</taxon>
        <taxon>Flavobacteriales</taxon>
        <taxon>Flavobacteriaceae</taxon>
        <taxon>Flavobacterium</taxon>
    </lineage>
</organism>
<keyword evidence="2" id="KW-0378">Hydrolase</keyword>
<dbReference type="GO" id="GO:0004519">
    <property type="term" value="F:endonuclease activity"/>
    <property type="evidence" value="ECO:0007669"/>
    <property type="project" value="UniProtKB-KW"/>
</dbReference>
<dbReference type="PANTHER" id="PTHR37291:SF1">
    <property type="entry name" value="TYPE IV METHYL-DIRECTED RESTRICTION ENZYME ECOKMCRB SUBUNIT"/>
    <property type="match status" value="1"/>
</dbReference>
<accession>A0A444VZS1</accession>
<dbReference type="GO" id="GO:0005524">
    <property type="term" value="F:ATP binding"/>
    <property type="evidence" value="ECO:0007669"/>
    <property type="project" value="InterPro"/>
</dbReference>
<comment type="caution">
    <text evidence="2">The sequence shown here is derived from an EMBL/GenBank/DDBJ whole genome shotgun (WGS) entry which is preliminary data.</text>
</comment>
<dbReference type="Pfam" id="PF07728">
    <property type="entry name" value="AAA_5"/>
    <property type="match status" value="1"/>
</dbReference>
<name>A0A444VZS1_9FLAO</name>
<dbReference type="InterPro" id="IPR052934">
    <property type="entry name" value="Methyl-DNA_Rec/Restrict_Enz"/>
</dbReference>
<keyword evidence="2" id="KW-0540">Nuclease</keyword>
<dbReference type="InterPro" id="IPR027417">
    <property type="entry name" value="P-loop_NTPase"/>
</dbReference>